<comment type="pathway">
    <text evidence="1 5 6">Protein modification; protein lipoylation via endogenous pathway; protein N(6)-(lipoyl)lysine from octanoyl-[acyl-carrier-protein]: step 1/2.</text>
</comment>
<evidence type="ECO:0000256" key="3">
    <source>
        <dbReference type="ARBA" id="ARBA00023315"/>
    </source>
</evidence>
<evidence type="ECO:0000256" key="2">
    <source>
        <dbReference type="ARBA" id="ARBA00022679"/>
    </source>
</evidence>
<feature type="active site" description="Acyl-thioester intermediate" evidence="5 7">
    <location>
        <position position="174"/>
    </location>
</feature>
<dbReference type="Proteomes" id="UP000560069">
    <property type="component" value="Unassembled WGS sequence"/>
</dbReference>
<dbReference type="GO" id="GO:0033819">
    <property type="term" value="F:lipoyl(octanoyl) transferase activity"/>
    <property type="evidence" value="ECO:0007669"/>
    <property type="project" value="UniProtKB-EC"/>
</dbReference>
<dbReference type="GO" id="GO:0009249">
    <property type="term" value="P:protein lipoylation"/>
    <property type="evidence" value="ECO:0007669"/>
    <property type="project" value="InterPro"/>
</dbReference>
<comment type="catalytic activity">
    <reaction evidence="5 6">
        <text>octanoyl-[ACP] + L-lysyl-[protein] = N(6)-octanoyl-L-lysyl-[protein] + holo-[ACP] + H(+)</text>
        <dbReference type="Rhea" id="RHEA:17665"/>
        <dbReference type="Rhea" id="RHEA-COMP:9636"/>
        <dbReference type="Rhea" id="RHEA-COMP:9685"/>
        <dbReference type="Rhea" id="RHEA-COMP:9752"/>
        <dbReference type="Rhea" id="RHEA-COMP:9928"/>
        <dbReference type="ChEBI" id="CHEBI:15378"/>
        <dbReference type="ChEBI" id="CHEBI:29969"/>
        <dbReference type="ChEBI" id="CHEBI:64479"/>
        <dbReference type="ChEBI" id="CHEBI:78463"/>
        <dbReference type="ChEBI" id="CHEBI:78809"/>
        <dbReference type="EC" id="2.3.1.181"/>
    </reaction>
</comment>
<feature type="binding site" evidence="5 8">
    <location>
        <begin position="143"/>
        <end position="145"/>
    </location>
    <ligand>
        <name>substrate</name>
    </ligand>
</feature>
<evidence type="ECO:0000256" key="7">
    <source>
        <dbReference type="PIRSR" id="PIRSR016262-1"/>
    </source>
</evidence>
<evidence type="ECO:0000256" key="5">
    <source>
        <dbReference type="HAMAP-Rule" id="MF_00013"/>
    </source>
</evidence>
<dbReference type="PROSITE" id="PS01313">
    <property type="entry name" value="LIPB"/>
    <property type="match status" value="1"/>
</dbReference>
<feature type="compositionally biased region" description="Polar residues" evidence="10">
    <location>
        <begin position="235"/>
        <end position="246"/>
    </location>
</feature>
<evidence type="ECO:0000256" key="9">
    <source>
        <dbReference type="PIRSR" id="PIRSR016262-3"/>
    </source>
</evidence>
<dbReference type="HAMAP" id="MF_00013">
    <property type="entry name" value="LipB"/>
    <property type="match status" value="1"/>
</dbReference>
<dbReference type="InterPro" id="IPR000544">
    <property type="entry name" value="Octanoyltransferase"/>
</dbReference>
<dbReference type="Pfam" id="PF21948">
    <property type="entry name" value="LplA-B_cat"/>
    <property type="match status" value="1"/>
</dbReference>
<dbReference type="NCBIfam" id="TIGR00214">
    <property type="entry name" value="lipB"/>
    <property type="match status" value="1"/>
</dbReference>
<evidence type="ECO:0000256" key="8">
    <source>
        <dbReference type="PIRSR" id="PIRSR016262-2"/>
    </source>
</evidence>
<feature type="domain" description="BPL/LPL catalytic" evidence="11">
    <location>
        <begin position="34"/>
        <end position="213"/>
    </location>
</feature>
<feature type="site" description="Lowers pKa of active site Cys" evidence="5 9">
    <location>
        <position position="140"/>
    </location>
</feature>
<evidence type="ECO:0000256" key="6">
    <source>
        <dbReference type="PIRNR" id="PIRNR016262"/>
    </source>
</evidence>
<dbReference type="SUPFAM" id="SSF55681">
    <property type="entry name" value="Class II aaRS and biotin synthetases"/>
    <property type="match status" value="1"/>
</dbReference>
<comment type="function">
    <text evidence="4 5 6">Catalyzes the transfer of endogenously produced octanoic acid from octanoyl-acyl-carrier-protein onto the lipoyl domains of lipoate-dependent enzymes. Lipoyl-ACP can also act as a substrate although octanoyl-ACP is likely to be the physiological substrate.</text>
</comment>
<comment type="caution">
    <text evidence="12">The sequence shown here is derived from an EMBL/GenBank/DDBJ whole genome shotgun (WGS) entry which is preliminary data.</text>
</comment>
<dbReference type="GO" id="GO:0005737">
    <property type="term" value="C:cytoplasm"/>
    <property type="evidence" value="ECO:0007669"/>
    <property type="project" value="UniProtKB-SubCell"/>
</dbReference>
<keyword evidence="2 5" id="KW-0808">Transferase</keyword>
<feature type="binding site" evidence="5 8">
    <location>
        <begin position="156"/>
        <end position="158"/>
    </location>
    <ligand>
        <name>substrate</name>
    </ligand>
</feature>
<dbReference type="AlphaFoldDB" id="A0A7Z0EBA2"/>
<dbReference type="PANTHER" id="PTHR10993">
    <property type="entry name" value="OCTANOYLTRANSFERASE"/>
    <property type="match status" value="1"/>
</dbReference>
<dbReference type="InterPro" id="IPR045864">
    <property type="entry name" value="aa-tRNA-synth_II/BPL/LPL"/>
</dbReference>
<feature type="region of interest" description="Disordered" evidence="10">
    <location>
        <begin position="214"/>
        <end position="246"/>
    </location>
</feature>
<comment type="miscellaneous">
    <text evidence="5">In the reaction, the free carboxyl group of octanoic acid is attached via an amide linkage to the epsilon-amino group of a specific lysine residue of lipoyl domains of lipoate-dependent enzymes.</text>
</comment>
<protein>
    <recommendedName>
        <fullName evidence="5 6">Octanoyltransferase</fullName>
        <ecNumber evidence="5 6">2.3.1.181</ecNumber>
    </recommendedName>
    <alternativeName>
        <fullName evidence="5">Lipoate-protein ligase B</fullName>
    </alternativeName>
    <alternativeName>
        <fullName evidence="5">Lipoyl/octanoyl transferase</fullName>
    </alternativeName>
    <alternativeName>
        <fullName evidence="5">Octanoyl-[acyl-carrier-protein]-protein N-octanoyltransferase</fullName>
    </alternativeName>
</protein>
<dbReference type="RefSeq" id="WP_179442433.1">
    <property type="nucleotide sequence ID" value="NZ_BAAALK010000002.1"/>
</dbReference>
<evidence type="ECO:0000256" key="10">
    <source>
        <dbReference type="SAM" id="MobiDB-lite"/>
    </source>
</evidence>
<reference evidence="12 13" key="1">
    <citation type="submission" date="2020-07" db="EMBL/GenBank/DDBJ databases">
        <title>Sequencing the genomes of 1000 actinobacteria strains.</title>
        <authorList>
            <person name="Klenk H.-P."/>
        </authorList>
    </citation>
    <scope>NUCLEOTIDE SEQUENCE [LARGE SCALE GENOMIC DNA]</scope>
    <source>
        <strain evidence="12 13">DSM 15664</strain>
    </source>
</reference>
<dbReference type="Gene3D" id="3.30.930.10">
    <property type="entry name" value="Bira Bifunctional Protein, Domain 2"/>
    <property type="match status" value="1"/>
</dbReference>
<dbReference type="PROSITE" id="PS51733">
    <property type="entry name" value="BPL_LPL_CATALYTIC"/>
    <property type="match status" value="1"/>
</dbReference>
<keyword evidence="3 5" id="KW-0012">Acyltransferase</keyword>
<dbReference type="CDD" id="cd16444">
    <property type="entry name" value="LipB"/>
    <property type="match status" value="1"/>
</dbReference>
<accession>A0A7Z0EBA2</accession>
<keyword evidence="13" id="KW-1185">Reference proteome</keyword>
<evidence type="ECO:0000313" key="12">
    <source>
        <dbReference type="EMBL" id="NYJ17732.1"/>
    </source>
</evidence>
<evidence type="ECO:0000256" key="4">
    <source>
        <dbReference type="ARBA" id="ARBA00024732"/>
    </source>
</evidence>
<dbReference type="UniPathway" id="UPA00538">
    <property type="reaction ID" value="UER00592"/>
</dbReference>
<feature type="binding site" evidence="5 8">
    <location>
        <begin position="72"/>
        <end position="79"/>
    </location>
    <ligand>
        <name>substrate</name>
    </ligand>
</feature>
<evidence type="ECO:0000256" key="1">
    <source>
        <dbReference type="ARBA" id="ARBA00004821"/>
    </source>
</evidence>
<dbReference type="PIRSF" id="PIRSF016262">
    <property type="entry name" value="LPLase"/>
    <property type="match status" value="1"/>
</dbReference>
<gene>
    <name evidence="5" type="primary">lipB</name>
    <name evidence="12" type="ORF">HNR11_002266</name>
</gene>
<sequence>MELAFTRLGFDPELLDYSEALAEQRRLHSAVQDGTAPSTVLLLEHADVYTAGRRTEPEDLPADGTPVVEVDRGGKITWHGRGQLVGYPILHLRDRSLVKDYVCVLEKTLIRILQDDFGIVGTQVPGRSGVWITEDGPDRKIAAIGLRVHHAVTMHGFALNCSNDLAPFENIIACGINDAKTTSISAELGRRVTPEDVADRVTEELSRALPRLLHHDDDAPVPTGSPGFGADQDTCVMSRTTEGAPQ</sequence>
<evidence type="ECO:0000259" key="11">
    <source>
        <dbReference type="PROSITE" id="PS51733"/>
    </source>
</evidence>
<evidence type="ECO:0000313" key="13">
    <source>
        <dbReference type="Proteomes" id="UP000560069"/>
    </source>
</evidence>
<comment type="subcellular location">
    <subcellularLocation>
        <location evidence="5">Cytoplasm</location>
    </subcellularLocation>
</comment>
<dbReference type="NCBIfam" id="NF010925">
    <property type="entry name" value="PRK14345.1"/>
    <property type="match status" value="1"/>
</dbReference>
<dbReference type="InterPro" id="IPR004143">
    <property type="entry name" value="BPL_LPL_catalytic"/>
</dbReference>
<comment type="similarity">
    <text evidence="5 6">Belongs to the LipB family.</text>
</comment>
<name>A0A7Z0EBA2_9MICC</name>
<organism evidence="12 13">
    <name type="scientific">Nesterenkonia sandarakina</name>
    <dbReference type="NCBI Taxonomy" id="272918"/>
    <lineage>
        <taxon>Bacteria</taxon>
        <taxon>Bacillati</taxon>
        <taxon>Actinomycetota</taxon>
        <taxon>Actinomycetes</taxon>
        <taxon>Micrococcales</taxon>
        <taxon>Micrococcaceae</taxon>
        <taxon>Nesterenkonia</taxon>
    </lineage>
</organism>
<keyword evidence="5" id="KW-0963">Cytoplasm</keyword>
<dbReference type="EMBL" id="JACCFQ010000001">
    <property type="protein sequence ID" value="NYJ17732.1"/>
    <property type="molecule type" value="Genomic_DNA"/>
</dbReference>
<proteinExistence type="inferred from homology"/>
<dbReference type="PANTHER" id="PTHR10993:SF7">
    <property type="entry name" value="LIPOYLTRANSFERASE 2, MITOCHONDRIAL-RELATED"/>
    <property type="match status" value="1"/>
</dbReference>
<dbReference type="InterPro" id="IPR020605">
    <property type="entry name" value="Octanoyltransferase_CS"/>
</dbReference>
<dbReference type="EC" id="2.3.1.181" evidence="5 6"/>